<accession>A0ABU7ALI0</accession>
<proteinExistence type="predicted"/>
<evidence type="ECO:0000313" key="1">
    <source>
        <dbReference type="EMBL" id="MED6238636.1"/>
    </source>
</evidence>
<dbReference type="Proteomes" id="UP001345963">
    <property type="component" value="Unassembled WGS sequence"/>
</dbReference>
<evidence type="ECO:0000313" key="2">
    <source>
        <dbReference type="Proteomes" id="UP001345963"/>
    </source>
</evidence>
<reference evidence="1 2" key="1">
    <citation type="submission" date="2021-07" db="EMBL/GenBank/DDBJ databases">
        <authorList>
            <person name="Palmer J.M."/>
        </authorList>
    </citation>
    <scope>NUCLEOTIDE SEQUENCE [LARGE SCALE GENOMIC DNA]</scope>
    <source>
        <strain evidence="1 2">AT_MEX2019</strain>
        <tissue evidence="1">Muscle</tissue>
    </source>
</reference>
<dbReference type="EMBL" id="JAHUTI010020302">
    <property type="protein sequence ID" value="MED6238636.1"/>
    <property type="molecule type" value="Genomic_DNA"/>
</dbReference>
<comment type="caution">
    <text evidence="1">The sequence shown here is derived from an EMBL/GenBank/DDBJ whole genome shotgun (WGS) entry which is preliminary data.</text>
</comment>
<name>A0ABU7ALI0_9TELE</name>
<gene>
    <name evidence="1" type="ORF">ATANTOWER_026597</name>
</gene>
<organism evidence="1 2">
    <name type="scientific">Ataeniobius toweri</name>
    <dbReference type="NCBI Taxonomy" id="208326"/>
    <lineage>
        <taxon>Eukaryota</taxon>
        <taxon>Metazoa</taxon>
        <taxon>Chordata</taxon>
        <taxon>Craniata</taxon>
        <taxon>Vertebrata</taxon>
        <taxon>Euteleostomi</taxon>
        <taxon>Actinopterygii</taxon>
        <taxon>Neopterygii</taxon>
        <taxon>Teleostei</taxon>
        <taxon>Neoteleostei</taxon>
        <taxon>Acanthomorphata</taxon>
        <taxon>Ovalentaria</taxon>
        <taxon>Atherinomorphae</taxon>
        <taxon>Cyprinodontiformes</taxon>
        <taxon>Goodeidae</taxon>
        <taxon>Ataeniobius</taxon>
    </lineage>
</organism>
<protein>
    <submittedName>
        <fullName evidence="1">Uncharacterized protein</fullName>
    </submittedName>
</protein>
<keyword evidence="2" id="KW-1185">Reference proteome</keyword>
<sequence length="199" mass="22472">MQMPKIPTFNSDCSSAKKLFSHLDLTKSEPDSVLVLTDPTVRSSWGPCRHNRTASAQSFFVLGPGTDPVSPELTRRHFQPEWKQQILAVLDQIGSSPCFCLSCKLLEHQPTFLGFPRFLMMPHKKQHRFWLSLGLIRRLFSQQRTHFSEQNPTERSDLSLSAELDLIKSSVCAEPSPFVGSGGFLFVFHCQVQLPAVDL</sequence>